<feature type="signal peptide" evidence="1">
    <location>
        <begin position="1"/>
        <end position="25"/>
    </location>
</feature>
<accession>A0ABW6S0L3</accession>
<comment type="caution">
    <text evidence="2">The sequence shown here is derived from an EMBL/GenBank/DDBJ whole genome shotgun (WGS) entry which is preliminary data.</text>
</comment>
<evidence type="ECO:0000313" key="3">
    <source>
        <dbReference type="Proteomes" id="UP001601992"/>
    </source>
</evidence>
<feature type="chain" id="PRO_5046991987" evidence="1">
    <location>
        <begin position="26"/>
        <end position="81"/>
    </location>
</feature>
<reference evidence="2 3" key="1">
    <citation type="submission" date="2024-10" db="EMBL/GenBank/DDBJ databases">
        <title>The Natural Products Discovery Center: Release of the First 8490 Sequenced Strains for Exploring Actinobacteria Biosynthetic Diversity.</title>
        <authorList>
            <person name="Kalkreuter E."/>
            <person name="Kautsar S.A."/>
            <person name="Yang D."/>
            <person name="Bader C.D."/>
            <person name="Teijaro C.N."/>
            <person name="Fluegel L."/>
            <person name="Davis C.M."/>
            <person name="Simpson J.R."/>
            <person name="Lauterbach L."/>
            <person name="Steele A.D."/>
            <person name="Gui C."/>
            <person name="Meng S."/>
            <person name="Li G."/>
            <person name="Viehrig K."/>
            <person name="Ye F."/>
            <person name="Su P."/>
            <person name="Kiefer A.F."/>
            <person name="Nichols A."/>
            <person name="Cepeda A.J."/>
            <person name="Yan W."/>
            <person name="Fan B."/>
            <person name="Jiang Y."/>
            <person name="Adhikari A."/>
            <person name="Zheng C.-J."/>
            <person name="Schuster L."/>
            <person name="Cowan T.M."/>
            <person name="Smanski M.J."/>
            <person name="Chevrette M.G."/>
            <person name="De Carvalho L.P.S."/>
            <person name="Shen B."/>
        </authorList>
    </citation>
    <scope>NUCLEOTIDE SEQUENCE [LARGE SCALE GENOMIC DNA]</scope>
    <source>
        <strain evidence="2 3">NPDC002593</strain>
    </source>
</reference>
<evidence type="ECO:0000313" key="2">
    <source>
        <dbReference type="EMBL" id="MFF3569123.1"/>
    </source>
</evidence>
<gene>
    <name evidence="2" type="ORF">ACFYXQ_15225</name>
</gene>
<keyword evidence="1" id="KW-0732">Signal</keyword>
<sequence>MLSKVVAVGALSLGLMGGLAGIAGADPIVPGSHSVGPFTQSGEPTGKAACQQASIATGHYSSCFEYPSGSGKWYYNPPSAG</sequence>
<dbReference type="EMBL" id="JBIAQY010000004">
    <property type="protein sequence ID" value="MFF3569123.1"/>
    <property type="molecule type" value="Genomic_DNA"/>
</dbReference>
<name>A0ABW6S0L3_9NOCA</name>
<dbReference type="RefSeq" id="WP_157186312.1">
    <property type="nucleotide sequence ID" value="NZ_JBIAQY010000004.1"/>
</dbReference>
<proteinExistence type="predicted"/>
<organism evidence="2 3">
    <name type="scientific">Nocardia jiangxiensis</name>
    <dbReference type="NCBI Taxonomy" id="282685"/>
    <lineage>
        <taxon>Bacteria</taxon>
        <taxon>Bacillati</taxon>
        <taxon>Actinomycetota</taxon>
        <taxon>Actinomycetes</taxon>
        <taxon>Mycobacteriales</taxon>
        <taxon>Nocardiaceae</taxon>
        <taxon>Nocardia</taxon>
    </lineage>
</organism>
<protein>
    <submittedName>
        <fullName evidence="2">Uncharacterized protein</fullName>
    </submittedName>
</protein>
<keyword evidence="3" id="KW-1185">Reference proteome</keyword>
<evidence type="ECO:0000256" key="1">
    <source>
        <dbReference type="SAM" id="SignalP"/>
    </source>
</evidence>
<dbReference type="Proteomes" id="UP001601992">
    <property type="component" value="Unassembled WGS sequence"/>
</dbReference>